<sequence length="84" mass="9545">MTCTTSGIRFLLQENIKVLSRTTLQIPSQDECWIRGAKDCQGGNWWDKVGKGVGRHRGEERGMMFCLEVRTLSREMMNSVPAVI</sequence>
<dbReference type="Proteomes" id="UP001151760">
    <property type="component" value="Unassembled WGS sequence"/>
</dbReference>
<proteinExistence type="predicted"/>
<reference evidence="1" key="2">
    <citation type="submission" date="2022-01" db="EMBL/GenBank/DDBJ databases">
        <authorList>
            <person name="Yamashiro T."/>
            <person name="Shiraishi A."/>
            <person name="Satake H."/>
            <person name="Nakayama K."/>
        </authorList>
    </citation>
    <scope>NUCLEOTIDE SEQUENCE</scope>
</reference>
<accession>A0ABQ5G103</accession>
<comment type="caution">
    <text evidence="1">The sequence shown here is derived from an EMBL/GenBank/DDBJ whole genome shotgun (WGS) entry which is preliminary data.</text>
</comment>
<gene>
    <name evidence="1" type="ORF">Tco_1028461</name>
</gene>
<evidence type="ECO:0000313" key="1">
    <source>
        <dbReference type="EMBL" id="GJT69175.1"/>
    </source>
</evidence>
<organism evidence="1 2">
    <name type="scientific">Tanacetum coccineum</name>
    <dbReference type="NCBI Taxonomy" id="301880"/>
    <lineage>
        <taxon>Eukaryota</taxon>
        <taxon>Viridiplantae</taxon>
        <taxon>Streptophyta</taxon>
        <taxon>Embryophyta</taxon>
        <taxon>Tracheophyta</taxon>
        <taxon>Spermatophyta</taxon>
        <taxon>Magnoliopsida</taxon>
        <taxon>eudicotyledons</taxon>
        <taxon>Gunneridae</taxon>
        <taxon>Pentapetalae</taxon>
        <taxon>asterids</taxon>
        <taxon>campanulids</taxon>
        <taxon>Asterales</taxon>
        <taxon>Asteraceae</taxon>
        <taxon>Asteroideae</taxon>
        <taxon>Anthemideae</taxon>
        <taxon>Anthemidinae</taxon>
        <taxon>Tanacetum</taxon>
    </lineage>
</organism>
<dbReference type="EMBL" id="BQNB010017965">
    <property type="protein sequence ID" value="GJT69175.1"/>
    <property type="molecule type" value="Genomic_DNA"/>
</dbReference>
<protein>
    <submittedName>
        <fullName evidence="1">Uncharacterized protein</fullName>
    </submittedName>
</protein>
<reference evidence="1" key="1">
    <citation type="journal article" date="2022" name="Int. J. Mol. Sci.">
        <title>Draft Genome of Tanacetum Coccineum: Genomic Comparison of Closely Related Tanacetum-Family Plants.</title>
        <authorList>
            <person name="Yamashiro T."/>
            <person name="Shiraishi A."/>
            <person name="Nakayama K."/>
            <person name="Satake H."/>
        </authorList>
    </citation>
    <scope>NUCLEOTIDE SEQUENCE</scope>
</reference>
<keyword evidence="2" id="KW-1185">Reference proteome</keyword>
<name>A0ABQ5G103_9ASTR</name>
<evidence type="ECO:0000313" key="2">
    <source>
        <dbReference type="Proteomes" id="UP001151760"/>
    </source>
</evidence>